<organism evidence="2 3">
    <name type="scientific">Pseudoneurospora amorphoporcata</name>
    <dbReference type="NCBI Taxonomy" id="241081"/>
    <lineage>
        <taxon>Eukaryota</taxon>
        <taxon>Fungi</taxon>
        <taxon>Dikarya</taxon>
        <taxon>Ascomycota</taxon>
        <taxon>Pezizomycotina</taxon>
        <taxon>Sordariomycetes</taxon>
        <taxon>Sordariomycetidae</taxon>
        <taxon>Sordariales</taxon>
        <taxon>Sordariaceae</taxon>
        <taxon>Pseudoneurospora</taxon>
    </lineage>
</organism>
<accession>A0AAN6P3I1</accession>
<protein>
    <submittedName>
        <fullName evidence="2">Uncharacterized protein</fullName>
    </submittedName>
</protein>
<evidence type="ECO:0000256" key="1">
    <source>
        <dbReference type="SAM" id="MobiDB-lite"/>
    </source>
</evidence>
<dbReference type="Proteomes" id="UP001303222">
    <property type="component" value="Unassembled WGS sequence"/>
</dbReference>
<dbReference type="AlphaFoldDB" id="A0AAN6P3I1"/>
<reference evidence="2" key="1">
    <citation type="journal article" date="2023" name="Mol. Phylogenet. Evol.">
        <title>Genome-scale phylogeny and comparative genomics of the fungal order Sordariales.</title>
        <authorList>
            <person name="Hensen N."/>
            <person name="Bonometti L."/>
            <person name="Westerberg I."/>
            <person name="Brannstrom I.O."/>
            <person name="Guillou S."/>
            <person name="Cros-Aarteil S."/>
            <person name="Calhoun S."/>
            <person name="Haridas S."/>
            <person name="Kuo A."/>
            <person name="Mondo S."/>
            <person name="Pangilinan J."/>
            <person name="Riley R."/>
            <person name="LaButti K."/>
            <person name="Andreopoulos B."/>
            <person name="Lipzen A."/>
            <person name="Chen C."/>
            <person name="Yan M."/>
            <person name="Daum C."/>
            <person name="Ng V."/>
            <person name="Clum A."/>
            <person name="Steindorff A."/>
            <person name="Ohm R.A."/>
            <person name="Martin F."/>
            <person name="Silar P."/>
            <person name="Natvig D.O."/>
            <person name="Lalanne C."/>
            <person name="Gautier V."/>
            <person name="Ament-Velasquez S.L."/>
            <person name="Kruys A."/>
            <person name="Hutchinson M.I."/>
            <person name="Powell A.J."/>
            <person name="Barry K."/>
            <person name="Miller A.N."/>
            <person name="Grigoriev I.V."/>
            <person name="Debuchy R."/>
            <person name="Gladieux P."/>
            <person name="Hiltunen Thoren M."/>
            <person name="Johannesson H."/>
        </authorList>
    </citation>
    <scope>NUCLEOTIDE SEQUENCE</scope>
    <source>
        <strain evidence="2">CBS 626.80</strain>
    </source>
</reference>
<dbReference type="EMBL" id="MU859070">
    <property type="protein sequence ID" value="KAK3956006.1"/>
    <property type="molecule type" value="Genomic_DNA"/>
</dbReference>
<comment type="caution">
    <text evidence="2">The sequence shown here is derived from an EMBL/GenBank/DDBJ whole genome shotgun (WGS) entry which is preliminary data.</text>
</comment>
<keyword evidence="3" id="KW-1185">Reference proteome</keyword>
<reference evidence="2" key="2">
    <citation type="submission" date="2023-06" db="EMBL/GenBank/DDBJ databases">
        <authorList>
            <consortium name="Lawrence Berkeley National Laboratory"/>
            <person name="Mondo S.J."/>
            <person name="Hensen N."/>
            <person name="Bonometti L."/>
            <person name="Westerberg I."/>
            <person name="Brannstrom I.O."/>
            <person name="Guillou S."/>
            <person name="Cros-Aarteil S."/>
            <person name="Calhoun S."/>
            <person name="Haridas S."/>
            <person name="Kuo A."/>
            <person name="Pangilinan J."/>
            <person name="Riley R."/>
            <person name="Labutti K."/>
            <person name="Andreopoulos B."/>
            <person name="Lipzen A."/>
            <person name="Chen C."/>
            <person name="Yanf M."/>
            <person name="Daum C."/>
            <person name="Ng V."/>
            <person name="Clum A."/>
            <person name="Steindorff A."/>
            <person name="Ohm R."/>
            <person name="Martin F."/>
            <person name="Silar P."/>
            <person name="Natvig D."/>
            <person name="Lalanne C."/>
            <person name="Gautier V."/>
            <person name="Ament-Velasquez S.L."/>
            <person name="Kruys A."/>
            <person name="Hutchinson M.I."/>
            <person name="Powell A.J."/>
            <person name="Barry K."/>
            <person name="Miller A.N."/>
            <person name="Grigoriev I.V."/>
            <person name="Debuchy R."/>
            <person name="Gladieux P."/>
            <person name="Thoren M.H."/>
            <person name="Johannesson H."/>
        </authorList>
    </citation>
    <scope>NUCLEOTIDE SEQUENCE</scope>
    <source>
        <strain evidence="2">CBS 626.80</strain>
    </source>
</reference>
<feature type="compositionally biased region" description="Basic residues" evidence="1">
    <location>
        <begin position="1"/>
        <end position="10"/>
    </location>
</feature>
<sequence length="79" mass="8912">MRRNRKKRREKGNPGGAIWPPAVWNDHLTDQTNGFSLPPGSRPPASSRKAKSSRGITVPRHLMCHSSEIISLYPTIRRP</sequence>
<feature type="region of interest" description="Disordered" evidence="1">
    <location>
        <begin position="1"/>
        <end position="56"/>
    </location>
</feature>
<proteinExistence type="predicted"/>
<evidence type="ECO:0000313" key="2">
    <source>
        <dbReference type="EMBL" id="KAK3956006.1"/>
    </source>
</evidence>
<name>A0AAN6P3I1_9PEZI</name>
<evidence type="ECO:0000313" key="3">
    <source>
        <dbReference type="Proteomes" id="UP001303222"/>
    </source>
</evidence>
<gene>
    <name evidence="2" type="ORF">QBC32DRAFT_332224</name>
</gene>